<dbReference type="InterPro" id="IPR013783">
    <property type="entry name" value="Ig-like_fold"/>
</dbReference>
<dbReference type="Gene3D" id="2.60.40.10">
    <property type="entry name" value="Immunoglobulins"/>
    <property type="match status" value="1"/>
</dbReference>
<evidence type="ECO:0000256" key="4">
    <source>
        <dbReference type="ARBA" id="ARBA00023319"/>
    </source>
</evidence>
<dbReference type="InterPro" id="IPR051287">
    <property type="entry name" value="TCR_variable_region"/>
</dbReference>
<dbReference type="OrthoDB" id="8947657at2759"/>
<evidence type="ECO:0000256" key="1">
    <source>
        <dbReference type="ARBA" id="ARBA00022729"/>
    </source>
</evidence>
<reference evidence="6" key="1">
    <citation type="thesis" date="2020" institute="ProQuest LLC" country="789 East Eisenhower Parkway, Ann Arbor, MI, USA">
        <title>Comparative Genomics and Chromosome Evolution.</title>
        <authorList>
            <person name="Mudd A.B."/>
        </authorList>
    </citation>
    <scope>NUCLEOTIDE SEQUENCE</scope>
    <source>
        <strain evidence="6">Female2</strain>
        <tissue evidence="6">Blood</tissue>
    </source>
</reference>
<gene>
    <name evidence="6" type="ORF">GDO86_001607</name>
</gene>
<dbReference type="PANTHER" id="PTHR19367">
    <property type="entry name" value="T-CELL RECEPTOR ALPHA CHAIN V REGION"/>
    <property type="match status" value="1"/>
</dbReference>
<dbReference type="InterPro" id="IPR036179">
    <property type="entry name" value="Ig-like_dom_sf"/>
</dbReference>
<comment type="caution">
    <text evidence="6">The sequence shown here is derived from an EMBL/GenBank/DDBJ whole genome shotgun (WGS) entry which is preliminary data.</text>
</comment>
<evidence type="ECO:0000313" key="7">
    <source>
        <dbReference type="Proteomes" id="UP000812440"/>
    </source>
</evidence>
<keyword evidence="2" id="KW-1064">Adaptive immunity</keyword>
<organism evidence="6 7">
    <name type="scientific">Hymenochirus boettgeri</name>
    <name type="common">Congo dwarf clawed frog</name>
    <dbReference type="NCBI Taxonomy" id="247094"/>
    <lineage>
        <taxon>Eukaryota</taxon>
        <taxon>Metazoa</taxon>
        <taxon>Chordata</taxon>
        <taxon>Craniata</taxon>
        <taxon>Vertebrata</taxon>
        <taxon>Euteleostomi</taxon>
        <taxon>Amphibia</taxon>
        <taxon>Batrachia</taxon>
        <taxon>Anura</taxon>
        <taxon>Pipoidea</taxon>
        <taxon>Pipidae</taxon>
        <taxon>Pipinae</taxon>
        <taxon>Hymenochirus</taxon>
    </lineage>
</organism>
<keyword evidence="2" id="KW-0391">Immunity</keyword>
<keyword evidence="3" id="KW-0675">Receptor</keyword>
<dbReference type="PANTHER" id="PTHR19367:SF18">
    <property type="entry name" value="T CELL RECEPTOR ALPHA VARIABLE 16"/>
    <property type="match status" value="1"/>
</dbReference>
<protein>
    <recommendedName>
        <fullName evidence="5">Immunoglobulin V-set domain-containing protein</fullName>
    </recommendedName>
</protein>
<keyword evidence="7" id="KW-1185">Reference proteome</keyword>
<feature type="non-terminal residue" evidence="6">
    <location>
        <position position="1"/>
    </location>
</feature>
<evidence type="ECO:0000313" key="6">
    <source>
        <dbReference type="EMBL" id="KAG8455485.1"/>
    </source>
</evidence>
<sequence length="105" mass="12081">DVIIVFSGKNTGQSVSQEGSSWFVIAGERVILNCTFQASVLSYLYWYIQYPNKPPQLLISDLSNQGTRGFFTKKDSDNMFYYLIKEKIEIEDSAVYHCALRDTMF</sequence>
<dbReference type="Pfam" id="PF07686">
    <property type="entry name" value="V-set"/>
    <property type="match status" value="1"/>
</dbReference>
<dbReference type="GO" id="GO:0002250">
    <property type="term" value="P:adaptive immune response"/>
    <property type="evidence" value="ECO:0007669"/>
    <property type="project" value="UniProtKB-KW"/>
</dbReference>
<dbReference type="InterPro" id="IPR013106">
    <property type="entry name" value="Ig_V-set"/>
</dbReference>
<evidence type="ECO:0000256" key="3">
    <source>
        <dbReference type="ARBA" id="ARBA00023170"/>
    </source>
</evidence>
<dbReference type="EMBL" id="JAACNH010000001">
    <property type="protein sequence ID" value="KAG8455485.1"/>
    <property type="molecule type" value="Genomic_DNA"/>
</dbReference>
<dbReference type="AlphaFoldDB" id="A0A8T2KDG5"/>
<keyword evidence="1" id="KW-0732">Signal</keyword>
<evidence type="ECO:0000256" key="2">
    <source>
        <dbReference type="ARBA" id="ARBA00023130"/>
    </source>
</evidence>
<name>A0A8T2KDG5_9PIPI</name>
<dbReference type="Proteomes" id="UP000812440">
    <property type="component" value="Chromosome 1"/>
</dbReference>
<dbReference type="SUPFAM" id="SSF48726">
    <property type="entry name" value="Immunoglobulin"/>
    <property type="match status" value="1"/>
</dbReference>
<proteinExistence type="predicted"/>
<evidence type="ECO:0000259" key="5">
    <source>
        <dbReference type="SMART" id="SM00406"/>
    </source>
</evidence>
<accession>A0A8T2KDG5</accession>
<keyword evidence="4" id="KW-0393">Immunoglobulin domain</keyword>
<dbReference type="SMART" id="SM00406">
    <property type="entry name" value="IGv"/>
    <property type="match status" value="1"/>
</dbReference>
<feature type="domain" description="Immunoglobulin V-set" evidence="5">
    <location>
        <begin position="29"/>
        <end position="100"/>
    </location>
</feature>